<proteinExistence type="predicted"/>
<name>X7ZY98_MYCXE</name>
<evidence type="ECO:0000313" key="1">
    <source>
        <dbReference type="EMBL" id="EUA23610.1"/>
    </source>
</evidence>
<sequence>MLDVVPVELHQRAPLVFGAREEVKLIESYHQEDYDAPTSWPLYGTRGLFRTHVG</sequence>
<accession>X7ZY98</accession>
<dbReference type="EMBL" id="JAOB01000069">
    <property type="protein sequence ID" value="EUA23610.1"/>
    <property type="molecule type" value="Genomic_DNA"/>
</dbReference>
<gene>
    <name evidence="1" type="ORF">I553_5611</name>
</gene>
<comment type="caution">
    <text evidence="1">The sequence shown here is derived from an EMBL/GenBank/DDBJ whole genome shotgun (WGS) entry which is preliminary data.</text>
</comment>
<protein>
    <submittedName>
        <fullName evidence="1">Fructose-1-6-bisphosphatase family protein</fullName>
    </submittedName>
</protein>
<dbReference type="AlphaFoldDB" id="X7ZY98"/>
<dbReference type="PATRIC" id="fig|1299334.3.peg.7556"/>
<organism evidence="1">
    <name type="scientific">Mycobacterium xenopi 4042</name>
    <dbReference type="NCBI Taxonomy" id="1299334"/>
    <lineage>
        <taxon>Bacteria</taxon>
        <taxon>Bacillati</taxon>
        <taxon>Actinomycetota</taxon>
        <taxon>Actinomycetes</taxon>
        <taxon>Mycobacteriales</taxon>
        <taxon>Mycobacteriaceae</taxon>
        <taxon>Mycobacterium</taxon>
    </lineage>
</organism>
<reference evidence="1" key="1">
    <citation type="submission" date="2014-01" db="EMBL/GenBank/DDBJ databases">
        <authorList>
            <person name="Brown-Elliot B."/>
            <person name="Wallace R."/>
            <person name="Lenaerts A."/>
            <person name="Ordway D."/>
            <person name="DeGroote M.A."/>
            <person name="Parker T."/>
            <person name="Sizemore C."/>
            <person name="Tallon L.J."/>
            <person name="Sadzewicz L.K."/>
            <person name="Sengamalay N."/>
            <person name="Fraser C.M."/>
            <person name="Hine E."/>
            <person name="Shefchek K.A."/>
            <person name="Das S.P."/>
            <person name="Tettelin H."/>
        </authorList>
    </citation>
    <scope>NUCLEOTIDE SEQUENCE [LARGE SCALE GENOMIC DNA]</scope>
    <source>
        <strain evidence="1">4042</strain>
    </source>
</reference>
<dbReference type="Gene3D" id="3.40.190.80">
    <property type="match status" value="1"/>
</dbReference>